<sequence>MLFEQDWVKVLADQQTRFLRSQAESLGLKPAVAGKEVKLLDYACGSGVASWVRNASSSRFDRLPFASHRTDNSTHHKTKQNKTKHQALLPYVTKIRGVDVAPAVVSLYNRAAAAQTLTADQAHAIEGDLSAAAAPADSALSSPDMYGFDIAIVSMALHHMDDPQAILTALASRLRKGGLLIVVEGTENRPAVDKMEAAGLDGPALRQMLNVEAFAEETMRDWLRAAGCRCMCTGEDGEGFVYVVHDEISPVPESACKVPGGLDRQLLIAASVKA</sequence>
<dbReference type="STRING" id="1314773.A0A3N2PTN4"/>
<dbReference type="AlphaFoldDB" id="A0A3N2PTN4"/>
<dbReference type="EMBL" id="ML119056">
    <property type="protein sequence ID" value="ROT37879.1"/>
    <property type="molecule type" value="Genomic_DNA"/>
</dbReference>
<dbReference type="InterPro" id="IPR029063">
    <property type="entry name" value="SAM-dependent_MTases_sf"/>
</dbReference>
<dbReference type="Gene3D" id="3.40.50.150">
    <property type="entry name" value="Vaccinia Virus protein VP39"/>
    <property type="match status" value="1"/>
</dbReference>
<gene>
    <name evidence="1" type="ORF">SODALDRAFT_176180</name>
</gene>
<dbReference type="RefSeq" id="XP_028465685.1">
    <property type="nucleotide sequence ID" value="XM_028607027.1"/>
</dbReference>
<dbReference type="GeneID" id="39575505"/>
<accession>A0A3N2PTN4</accession>
<name>A0A3N2PTN4_SODAK</name>
<dbReference type="Pfam" id="PF13489">
    <property type="entry name" value="Methyltransf_23"/>
    <property type="match status" value="1"/>
</dbReference>
<proteinExistence type="predicted"/>
<dbReference type="Proteomes" id="UP000272025">
    <property type="component" value="Unassembled WGS sequence"/>
</dbReference>
<organism evidence="1 2">
    <name type="scientific">Sodiomyces alkalinus (strain CBS 110278 / VKM F-3762 / F11)</name>
    <name type="common">Alkaliphilic filamentous fungus</name>
    <dbReference type="NCBI Taxonomy" id="1314773"/>
    <lineage>
        <taxon>Eukaryota</taxon>
        <taxon>Fungi</taxon>
        <taxon>Dikarya</taxon>
        <taxon>Ascomycota</taxon>
        <taxon>Pezizomycotina</taxon>
        <taxon>Sordariomycetes</taxon>
        <taxon>Hypocreomycetidae</taxon>
        <taxon>Glomerellales</taxon>
        <taxon>Plectosphaerellaceae</taxon>
        <taxon>Sodiomyces</taxon>
    </lineage>
</organism>
<evidence type="ECO:0000313" key="1">
    <source>
        <dbReference type="EMBL" id="ROT37879.1"/>
    </source>
</evidence>
<dbReference type="SUPFAM" id="SSF53335">
    <property type="entry name" value="S-adenosyl-L-methionine-dependent methyltransferases"/>
    <property type="match status" value="1"/>
</dbReference>
<dbReference type="OrthoDB" id="3647at2759"/>
<keyword evidence="2" id="KW-1185">Reference proteome</keyword>
<protein>
    <recommendedName>
        <fullName evidence="3">S-adenosyl-L-methionine-dependent methyltransferase</fullName>
    </recommendedName>
</protein>
<evidence type="ECO:0008006" key="3">
    <source>
        <dbReference type="Google" id="ProtNLM"/>
    </source>
</evidence>
<reference evidence="1 2" key="1">
    <citation type="journal article" date="2018" name="Mol. Ecol.">
        <title>The obligate alkalophilic soda-lake fungus Sodiomyces alkalinus has shifted to a protein diet.</title>
        <authorList>
            <person name="Grum-Grzhimaylo A.A."/>
            <person name="Falkoski D.L."/>
            <person name="van den Heuvel J."/>
            <person name="Valero-Jimenez C.A."/>
            <person name="Min B."/>
            <person name="Choi I.G."/>
            <person name="Lipzen A."/>
            <person name="Daum C.G."/>
            <person name="Aanen D.K."/>
            <person name="Tsang A."/>
            <person name="Henrissat B."/>
            <person name="Bilanenko E.N."/>
            <person name="de Vries R.P."/>
            <person name="van Kan J.A.L."/>
            <person name="Grigoriev I.V."/>
            <person name="Debets A.J.M."/>
        </authorList>
    </citation>
    <scope>NUCLEOTIDE SEQUENCE [LARGE SCALE GENOMIC DNA]</scope>
    <source>
        <strain evidence="1 2">F11</strain>
    </source>
</reference>
<evidence type="ECO:0000313" key="2">
    <source>
        <dbReference type="Proteomes" id="UP000272025"/>
    </source>
</evidence>